<evidence type="ECO:0000313" key="3">
    <source>
        <dbReference type="Proteomes" id="UP001497416"/>
    </source>
</evidence>
<comment type="caution">
    <text evidence="2">The sequence shown here is derived from an EMBL/GenBank/DDBJ whole genome shotgun (WGS) entry which is preliminary data.</text>
</comment>
<gene>
    <name evidence="2" type="ORF">T190607A01A_40039</name>
</gene>
<organism evidence="2 3">
    <name type="scientific">Tenacibaculum platacis</name>
    <dbReference type="NCBI Taxonomy" id="3137852"/>
    <lineage>
        <taxon>Bacteria</taxon>
        <taxon>Pseudomonadati</taxon>
        <taxon>Bacteroidota</taxon>
        <taxon>Flavobacteriia</taxon>
        <taxon>Flavobacteriales</taxon>
        <taxon>Flavobacteriaceae</taxon>
        <taxon>Tenacibaculum</taxon>
    </lineage>
</organism>
<protein>
    <recommendedName>
        <fullName evidence="4">PH (Pleckstrin Homology) domain-containing protein</fullName>
    </recommendedName>
</protein>
<sequence>MKNYKYKIKELPILQFIIRLLALGWICFAYIKYQVNPDFFGATIALAIIIILGISEKSIIATNNSLLILHQRWIPFLNEKEKIMFSEIAEIEYSETKINGLPLILNFIFYVPGTNEQEALLIIHLKNGESYKYRGIGTAKQNEKLIAIIKDHILS</sequence>
<dbReference type="RefSeq" id="WP_348712969.1">
    <property type="nucleotide sequence ID" value="NZ_CAXIXY010000006.1"/>
</dbReference>
<keyword evidence="1" id="KW-0812">Transmembrane</keyword>
<keyword evidence="3" id="KW-1185">Reference proteome</keyword>
<evidence type="ECO:0000313" key="2">
    <source>
        <dbReference type="EMBL" id="CAL2090569.1"/>
    </source>
</evidence>
<evidence type="ECO:0008006" key="4">
    <source>
        <dbReference type="Google" id="ProtNLM"/>
    </source>
</evidence>
<name>A0ABM9P3Q5_9FLAO</name>
<proteinExistence type="predicted"/>
<reference evidence="2 3" key="1">
    <citation type="submission" date="2024-05" db="EMBL/GenBank/DDBJ databases">
        <authorList>
            <person name="Duchaud E."/>
        </authorList>
    </citation>
    <scope>NUCLEOTIDE SEQUENCE [LARGE SCALE GENOMIC DNA]</scope>
    <source>
        <strain evidence="2">Ena-SAMPLE-TAB-13-05-2024-13:56:06:370-140302</strain>
    </source>
</reference>
<feature type="transmembrane region" description="Helical" evidence="1">
    <location>
        <begin position="39"/>
        <end position="55"/>
    </location>
</feature>
<feature type="transmembrane region" description="Helical" evidence="1">
    <location>
        <begin position="12"/>
        <end position="33"/>
    </location>
</feature>
<dbReference type="Proteomes" id="UP001497416">
    <property type="component" value="Unassembled WGS sequence"/>
</dbReference>
<keyword evidence="1" id="KW-0472">Membrane</keyword>
<evidence type="ECO:0000256" key="1">
    <source>
        <dbReference type="SAM" id="Phobius"/>
    </source>
</evidence>
<keyword evidence="1" id="KW-1133">Transmembrane helix</keyword>
<accession>A0ABM9P3Q5</accession>
<dbReference type="EMBL" id="CAXIXY010000006">
    <property type="protein sequence ID" value="CAL2090569.1"/>
    <property type="molecule type" value="Genomic_DNA"/>
</dbReference>